<dbReference type="AlphaFoldDB" id="A0A843TIM1"/>
<gene>
    <name evidence="2" type="ORF">Taro_001693</name>
</gene>
<evidence type="ECO:0000313" key="2">
    <source>
        <dbReference type="EMBL" id="MQL69384.1"/>
    </source>
</evidence>
<keyword evidence="3" id="KW-1185">Reference proteome</keyword>
<proteinExistence type="predicted"/>
<evidence type="ECO:0000313" key="3">
    <source>
        <dbReference type="Proteomes" id="UP000652761"/>
    </source>
</evidence>
<comment type="caution">
    <text evidence="2">The sequence shown here is derived from an EMBL/GenBank/DDBJ whole genome shotgun (WGS) entry which is preliminary data.</text>
</comment>
<feature type="region of interest" description="Disordered" evidence="1">
    <location>
        <begin position="1"/>
        <end position="20"/>
    </location>
</feature>
<reference evidence="2" key="1">
    <citation type="submission" date="2017-07" db="EMBL/GenBank/DDBJ databases">
        <title>Taro Niue Genome Assembly and Annotation.</title>
        <authorList>
            <person name="Atibalentja N."/>
            <person name="Keating K."/>
            <person name="Fields C.J."/>
        </authorList>
    </citation>
    <scope>NUCLEOTIDE SEQUENCE</scope>
    <source>
        <strain evidence="2">Niue_2</strain>
        <tissue evidence="2">Leaf</tissue>
    </source>
</reference>
<dbReference type="Proteomes" id="UP000652761">
    <property type="component" value="Unassembled WGS sequence"/>
</dbReference>
<organism evidence="2 3">
    <name type="scientific">Colocasia esculenta</name>
    <name type="common">Wild taro</name>
    <name type="synonym">Arum esculentum</name>
    <dbReference type="NCBI Taxonomy" id="4460"/>
    <lineage>
        <taxon>Eukaryota</taxon>
        <taxon>Viridiplantae</taxon>
        <taxon>Streptophyta</taxon>
        <taxon>Embryophyta</taxon>
        <taxon>Tracheophyta</taxon>
        <taxon>Spermatophyta</taxon>
        <taxon>Magnoliopsida</taxon>
        <taxon>Liliopsida</taxon>
        <taxon>Araceae</taxon>
        <taxon>Aroideae</taxon>
        <taxon>Colocasieae</taxon>
        <taxon>Colocasia</taxon>
    </lineage>
</organism>
<dbReference type="EMBL" id="NMUH01000036">
    <property type="protein sequence ID" value="MQL69384.1"/>
    <property type="molecule type" value="Genomic_DNA"/>
</dbReference>
<name>A0A843TIM1_COLES</name>
<accession>A0A843TIM1</accession>
<evidence type="ECO:0000256" key="1">
    <source>
        <dbReference type="SAM" id="MobiDB-lite"/>
    </source>
</evidence>
<sequence length="59" mass="6185">MPEIEGRVGESGSTISMEDLRQGPTAMPAAFLCFSHEIGNLGDPVGLGILFEDVNGHAL</sequence>
<protein>
    <submittedName>
        <fullName evidence="2">Uncharacterized protein</fullName>
    </submittedName>
</protein>